<gene>
    <name evidence="2" type="ORF">EJ03DRAFT_334522</name>
</gene>
<dbReference type="EMBL" id="ML995817">
    <property type="protein sequence ID" value="KAF2771964.1"/>
    <property type="molecule type" value="Genomic_DNA"/>
</dbReference>
<dbReference type="OrthoDB" id="1749473at2759"/>
<evidence type="ECO:0008006" key="4">
    <source>
        <dbReference type="Google" id="ProtNLM"/>
    </source>
</evidence>
<feature type="region of interest" description="Disordered" evidence="1">
    <location>
        <begin position="309"/>
        <end position="344"/>
    </location>
</feature>
<proteinExistence type="predicted"/>
<feature type="compositionally biased region" description="Polar residues" evidence="1">
    <location>
        <begin position="309"/>
        <end position="323"/>
    </location>
</feature>
<feature type="compositionally biased region" description="Basic and acidic residues" evidence="1">
    <location>
        <begin position="647"/>
        <end position="657"/>
    </location>
</feature>
<keyword evidence="3" id="KW-1185">Reference proteome</keyword>
<dbReference type="AlphaFoldDB" id="A0A6G1LIH6"/>
<protein>
    <recommendedName>
        <fullName evidence="4">PH domain-containing protein</fullName>
    </recommendedName>
</protein>
<feature type="compositionally biased region" description="Polar residues" evidence="1">
    <location>
        <begin position="137"/>
        <end position="148"/>
    </location>
</feature>
<feature type="region of interest" description="Disordered" evidence="1">
    <location>
        <begin position="36"/>
        <end position="90"/>
    </location>
</feature>
<feature type="compositionally biased region" description="Pro residues" evidence="1">
    <location>
        <begin position="841"/>
        <end position="854"/>
    </location>
</feature>
<feature type="compositionally biased region" description="Low complexity" evidence="1">
    <location>
        <begin position="830"/>
        <end position="840"/>
    </location>
</feature>
<feature type="region of interest" description="Disordered" evidence="1">
    <location>
        <begin position="719"/>
        <end position="881"/>
    </location>
</feature>
<evidence type="ECO:0000313" key="3">
    <source>
        <dbReference type="Proteomes" id="UP000799436"/>
    </source>
</evidence>
<feature type="compositionally biased region" description="Polar residues" evidence="1">
    <location>
        <begin position="743"/>
        <end position="768"/>
    </location>
</feature>
<sequence>MSLFNLFSKPKHEKAHGYAEQGLDLSSGEILNARSEHLTVPLPTRGDALDEDARPPTAISGRTIGQKPPKRRSSKPDDKPRPWTPPPLFQAYPQASKHGVMEVSTVAETVAAKAKGRKAAGLRTLDHEHLSRDAVAYSNNLESKSSTRAPVKDSSRPTSSLVEVTNKIVVLITSGYLLQYADTGPSDRLPERTLQLSKDSAAFACDLISGKHYVLQVSHAVNSEGMSITNGSNIFSRLSNRSTVSKKMTATLLLVTKDAREMNSWMVAIREEIEILGGRKSRPDTAVEAMLAGTADGFSELKKSPSLSHRYNVSRATGATIPSRQDIESMPAPPSSKQEDLRFDKSETNTIDGIEQEMEQLVDERPGSAPQKQQRDSDARSVRSSTALSADSGQLCSPQSSSRISYSTFATTAATSRTSSPSESQLADSEKWSSDSSRDSDQSRSLYVPRSSLNVGDWKRKSVMPSGMKKQQPLRISDKNAHTRPRSQNNVRHDRMPTATLSTPPRKLVMAASEPDFRAVLENRTRHDSRLEDVVERPQSTIAELPSLADWNAIMPNKRHSLKNSASAQTQTYRVNVRPPASNSVATMAPAIAMVNGSQSHPQHFSIPLKIKPTSPAGWPSCQPEAKADHLDADADTTCRTLITSPEAHRPNRERNPSGRLSLFPSQVHPVLAPDGPLPALPLSKRSSPERTPHQTRANARALRRPASLQVMSDQAPFLHSSQGCTTSGTSQVSHARKIPTRSLKTSRSSHAISTPSSVAVSRPQASPTDPFMQFSARPLHSHTSPVREDEAGDQAMPLLPRRSDSPELVRPGSRQANGRLGTKASLPELDLGMPLVGLGPPAPPPSAPLPRPPTAERSASPAPPKARTGEPHRLSITVPT</sequence>
<feature type="compositionally biased region" description="Low complexity" evidence="1">
    <location>
        <begin position="405"/>
        <end position="424"/>
    </location>
</feature>
<organism evidence="2 3">
    <name type="scientific">Teratosphaeria nubilosa</name>
    <dbReference type="NCBI Taxonomy" id="161662"/>
    <lineage>
        <taxon>Eukaryota</taxon>
        <taxon>Fungi</taxon>
        <taxon>Dikarya</taxon>
        <taxon>Ascomycota</taxon>
        <taxon>Pezizomycotina</taxon>
        <taxon>Dothideomycetes</taxon>
        <taxon>Dothideomycetidae</taxon>
        <taxon>Mycosphaerellales</taxon>
        <taxon>Teratosphaeriaceae</taxon>
        <taxon>Teratosphaeria</taxon>
    </lineage>
</organism>
<feature type="region of interest" description="Disordered" evidence="1">
    <location>
        <begin position="361"/>
        <end position="501"/>
    </location>
</feature>
<accession>A0A6G1LIH6</accession>
<feature type="compositionally biased region" description="Basic and acidic residues" evidence="1">
    <location>
        <begin position="428"/>
        <end position="442"/>
    </location>
</feature>
<feature type="region of interest" description="Disordered" evidence="1">
    <location>
        <begin position="642"/>
        <end position="704"/>
    </location>
</feature>
<reference evidence="2" key="1">
    <citation type="journal article" date="2020" name="Stud. Mycol.">
        <title>101 Dothideomycetes genomes: a test case for predicting lifestyles and emergence of pathogens.</title>
        <authorList>
            <person name="Haridas S."/>
            <person name="Albert R."/>
            <person name="Binder M."/>
            <person name="Bloem J."/>
            <person name="Labutti K."/>
            <person name="Salamov A."/>
            <person name="Andreopoulos B."/>
            <person name="Baker S."/>
            <person name="Barry K."/>
            <person name="Bills G."/>
            <person name="Bluhm B."/>
            <person name="Cannon C."/>
            <person name="Castanera R."/>
            <person name="Culley D."/>
            <person name="Daum C."/>
            <person name="Ezra D."/>
            <person name="Gonzalez J."/>
            <person name="Henrissat B."/>
            <person name="Kuo A."/>
            <person name="Liang C."/>
            <person name="Lipzen A."/>
            <person name="Lutzoni F."/>
            <person name="Magnuson J."/>
            <person name="Mondo S."/>
            <person name="Nolan M."/>
            <person name="Ohm R."/>
            <person name="Pangilinan J."/>
            <person name="Park H.-J."/>
            <person name="Ramirez L."/>
            <person name="Alfaro M."/>
            <person name="Sun H."/>
            <person name="Tritt A."/>
            <person name="Yoshinaga Y."/>
            <person name="Zwiers L.-H."/>
            <person name="Turgeon B."/>
            <person name="Goodwin S."/>
            <person name="Spatafora J."/>
            <person name="Crous P."/>
            <person name="Grigoriev I."/>
        </authorList>
    </citation>
    <scope>NUCLEOTIDE SEQUENCE</scope>
    <source>
        <strain evidence="2">CBS 116005</strain>
    </source>
</reference>
<evidence type="ECO:0000313" key="2">
    <source>
        <dbReference type="EMBL" id="KAF2771964.1"/>
    </source>
</evidence>
<dbReference type="Proteomes" id="UP000799436">
    <property type="component" value="Unassembled WGS sequence"/>
</dbReference>
<feature type="compositionally biased region" description="Low complexity" evidence="1">
    <location>
        <begin position="721"/>
        <end position="734"/>
    </location>
</feature>
<feature type="region of interest" description="Disordered" evidence="1">
    <location>
        <begin position="137"/>
        <end position="158"/>
    </location>
</feature>
<evidence type="ECO:0000256" key="1">
    <source>
        <dbReference type="SAM" id="MobiDB-lite"/>
    </source>
</evidence>
<name>A0A6G1LIH6_9PEZI</name>
<feature type="compositionally biased region" description="Polar residues" evidence="1">
    <location>
        <begin position="382"/>
        <end position="404"/>
    </location>
</feature>
<feature type="region of interest" description="Disordered" evidence="1">
    <location>
        <begin position="1"/>
        <end position="20"/>
    </location>
</feature>